<dbReference type="Proteomes" id="UP000276634">
    <property type="component" value="Unassembled WGS sequence"/>
</dbReference>
<accession>A0A3N1Y5T9</accession>
<reference evidence="4 5" key="1">
    <citation type="submission" date="2018-11" db="EMBL/GenBank/DDBJ databases">
        <title>Genomic Encyclopedia of Type Strains, Phase IV (KMG-IV): sequencing the most valuable type-strain genomes for metagenomic binning, comparative biology and taxonomic classification.</title>
        <authorList>
            <person name="Goeker M."/>
        </authorList>
    </citation>
    <scope>NUCLEOTIDE SEQUENCE [LARGE SCALE GENOMIC DNA]</scope>
    <source>
        <strain evidence="4 5">DSM 100275</strain>
    </source>
</reference>
<dbReference type="InterPro" id="IPR003344">
    <property type="entry name" value="Big_1_dom"/>
</dbReference>
<dbReference type="SMART" id="SM00634">
    <property type="entry name" value="BID_1"/>
    <property type="match status" value="5"/>
</dbReference>
<feature type="region of interest" description="Disordered" evidence="2">
    <location>
        <begin position="1126"/>
        <end position="1225"/>
    </location>
</feature>
<feature type="compositionally biased region" description="Gly residues" evidence="2">
    <location>
        <begin position="37"/>
        <end position="54"/>
    </location>
</feature>
<sequence>MMEGIRRWGRLLGVGIFVLALAACGGDSGFTAAPGTTGSGTDTGGSGGTSGGTGSSSVGTGQVASVTVAAGASSLTADGADSATIRATVLDTAGQPVAGETVTFATDVGTLSATSATTNASGIAEVTLSGTRLGTATVTATAGGFRGEVQVTFVPGPADATKSVLTISPASVSADGSAQYTVKALLFDSAGHPVADGTAVTLRVEDTGGTPVGAVLSTNPAQTAGGAASFTVQAPAPSAVPSGGTATVTAEVATGLSLTGTVTFASVSVSPADVGSLVLDAATAQVVADGATRVQIRATLTDVDGEPIANEAVSMSTNLGSLQTQAGAAASSATTNADGVAVLFLEAPTTAGKATVRAEFLGYVATTQVEFLPGDPDAGRSSITASPASLPADGSSTTTVTVTLADANGNPVADGTEVTLVANAGTVTSANPTTTTNGRATFTVQAPSAVPSGGTATVTAEVAAGPTGLSLTGTVTFTSASVSPADVGSLVLDAATAQVVADGATRVQIRATLTDVDGEPIANEAVSMSTNLGSLQTQAGAAASSATTNADGVAVLFLEAPTTAGKATVRAEFLGYVATTQVEFLPGDPDAGRSSITASPASLPADGSSTTTVTVTLADANGNPVADGTEVTLVANAGTVTSANPTTTTNGRATFTLQAPSAAGTATLSVLEVSGLTGSVTFGGAATGDPASVQLQVDQQNIFVQGVGKQEIATITVTVLDGSGNPIDESSYGDPSLNNLRVTVLAQPHGGEYVTGRNAAGTVVDTRSGPIEVRTSGGSINLNLIAGTRPGVVEVKVEALLDESGAALAAPVTAVAPQVVIASGPPHTIVFSSPLQESIENLGNGNYRRVGKVDVTDRWGNAVPDGTVVQLQLIDSVIAHGAAGQVTAGDTTLTGGGSLLTLTCTSSTSCTSASLDFLDTIERNDVPRGIEPDDVVLVRNAPAGDKGRFVAASPTLGTELEVQNAYGNDGTGLEYVVGAAALGATIAGLDPGSGALLPGFTLTRDGIGEFRVTYPAHNDNSGNARGTIRVGCYGYAGSGAYSTDDKRYTVPQSAQVWIWAKASDTDAEAVSKGRFCFASIAPWTVTALPAALSSGGTVSVDVRDGGDGILLPFVGVWVSSVVTSRDTDKGSDFDVHAGTPLGYDVDGDGRIDGNEDLDGDGNLDVNEDANSNGTLDPGEDLDGDGRLDTTDEDVDGDGRLDTGEDLNHNGVLDPGEDLDGDGVLDRSEGAIYGTADADGDGLRLVDTDGDGAADVDDDFVLGCALAQSAPENVTWRPWVYPNAENGKPQTNIGGAASACVAVEGSNVQSGDSATITFFTAEGAAEVELTIP</sequence>
<dbReference type="PROSITE" id="PS51127">
    <property type="entry name" value="BIG1"/>
    <property type="match status" value="5"/>
</dbReference>
<feature type="domain" description="Big-1" evidence="3">
    <location>
        <begin position="489"/>
        <end position="585"/>
    </location>
</feature>
<gene>
    <name evidence="4" type="ORF">EDC57_0015</name>
</gene>
<evidence type="ECO:0000256" key="1">
    <source>
        <dbReference type="ARBA" id="ARBA00010116"/>
    </source>
</evidence>
<dbReference type="PANTHER" id="PTHR39576">
    <property type="entry name" value="ATTACHING AND EFFACING PROTEIN HOMOLOG-RELATED-RELATED"/>
    <property type="match status" value="1"/>
</dbReference>
<dbReference type="Gene3D" id="2.60.40.10">
    <property type="entry name" value="Immunoglobulins"/>
    <property type="match status" value="6"/>
</dbReference>
<feature type="domain" description="Big-1" evidence="3">
    <location>
        <begin position="65"/>
        <end position="154"/>
    </location>
</feature>
<comment type="caution">
    <text evidence="4">The sequence shown here is derived from an EMBL/GenBank/DDBJ whole genome shotgun (WGS) entry which is preliminary data.</text>
</comment>
<feature type="region of interest" description="Disordered" evidence="2">
    <location>
        <begin position="375"/>
        <end position="395"/>
    </location>
</feature>
<dbReference type="GO" id="GO:0009279">
    <property type="term" value="C:cell outer membrane"/>
    <property type="evidence" value="ECO:0007669"/>
    <property type="project" value="TreeGrafter"/>
</dbReference>
<evidence type="ECO:0000313" key="5">
    <source>
        <dbReference type="Proteomes" id="UP000276634"/>
    </source>
</evidence>
<dbReference type="Pfam" id="PF02369">
    <property type="entry name" value="Big_1"/>
    <property type="match status" value="1"/>
</dbReference>
<evidence type="ECO:0000259" key="3">
    <source>
        <dbReference type="PROSITE" id="PS51127"/>
    </source>
</evidence>
<proteinExistence type="inferred from homology"/>
<feature type="region of interest" description="Disordered" evidence="2">
    <location>
        <begin position="588"/>
        <end position="608"/>
    </location>
</feature>
<dbReference type="SUPFAM" id="SSF49373">
    <property type="entry name" value="Invasin/intimin cell-adhesion fragments"/>
    <property type="match status" value="6"/>
</dbReference>
<dbReference type="InterPro" id="IPR008964">
    <property type="entry name" value="Invasin/intimin_cell_adhesion"/>
</dbReference>
<evidence type="ECO:0000313" key="4">
    <source>
        <dbReference type="EMBL" id="ROR34120.1"/>
    </source>
</evidence>
<feature type="compositionally biased region" description="Acidic residues" evidence="2">
    <location>
        <begin position="1154"/>
        <end position="1167"/>
    </location>
</feature>
<evidence type="ECO:0000256" key="2">
    <source>
        <dbReference type="SAM" id="MobiDB-lite"/>
    </source>
</evidence>
<feature type="compositionally biased region" description="Basic and acidic residues" evidence="2">
    <location>
        <begin position="1126"/>
        <end position="1135"/>
    </location>
</feature>
<dbReference type="OrthoDB" id="5793936at2"/>
<keyword evidence="5" id="KW-1185">Reference proteome</keyword>
<dbReference type="EMBL" id="RJVI01000001">
    <property type="protein sequence ID" value="ROR34120.1"/>
    <property type="molecule type" value="Genomic_DNA"/>
</dbReference>
<feature type="region of interest" description="Disordered" evidence="2">
    <location>
        <begin position="35"/>
        <end position="58"/>
    </location>
</feature>
<dbReference type="PANTHER" id="PTHR39576:SF1">
    <property type="entry name" value="INVASIN"/>
    <property type="match status" value="1"/>
</dbReference>
<comment type="similarity">
    <text evidence="1">Belongs to the intimin/invasin family.</text>
</comment>
<feature type="compositionally biased region" description="Basic and acidic residues" evidence="2">
    <location>
        <begin position="1196"/>
        <end position="1207"/>
    </location>
</feature>
<dbReference type="RefSeq" id="WP_123399031.1">
    <property type="nucleotide sequence ID" value="NZ_RJVI01000001.1"/>
</dbReference>
<feature type="domain" description="Big-1" evidence="3">
    <location>
        <begin position="276"/>
        <end position="372"/>
    </location>
</feature>
<dbReference type="PROSITE" id="PS51257">
    <property type="entry name" value="PROKAR_LIPOPROTEIN"/>
    <property type="match status" value="1"/>
</dbReference>
<feature type="domain" description="Big-1" evidence="3">
    <location>
        <begin position="380"/>
        <end position="478"/>
    </location>
</feature>
<dbReference type="InterPro" id="IPR015217">
    <property type="entry name" value="Invasin_dom_3"/>
</dbReference>
<dbReference type="Pfam" id="PF09134">
    <property type="entry name" value="Invasin_D3"/>
    <property type="match status" value="4"/>
</dbReference>
<protein>
    <submittedName>
        <fullName evidence="4">Ig-like protein group 1</fullName>
    </submittedName>
</protein>
<dbReference type="InterPro" id="IPR013783">
    <property type="entry name" value="Ig-like_fold"/>
</dbReference>
<dbReference type="InterPro" id="IPR051715">
    <property type="entry name" value="Intimin-Invasin_domain"/>
</dbReference>
<name>A0A3N1Y5T9_9GAMM</name>
<organism evidence="4 5">
    <name type="scientific">Inmirania thermothiophila</name>
    <dbReference type="NCBI Taxonomy" id="1750597"/>
    <lineage>
        <taxon>Bacteria</taxon>
        <taxon>Pseudomonadati</taxon>
        <taxon>Pseudomonadota</taxon>
        <taxon>Gammaproteobacteria</taxon>
        <taxon>Chromatiales</taxon>
        <taxon>Ectothiorhodospiraceae</taxon>
        <taxon>Inmirania</taxon>
    </lineage>
</organism>
<feature type="domain" description="Big-1" evidence="3">
    <location>
        <begin position="593"/>
        <end position="683"/>
    </location>
</feature>